<accession>A0ACD3B9D7</accession>
<dbReference type="EMBL" id="ML208267">
    <property type="protein sequence ID" value="TFK74531.1"/>
    <property type="molecule type" value="Genomic_DNA"/>
</dbReference>
<keyword evidence="2" id="KW-1185">Reference proteome</keyword>
<organism evidence="1 2">
    <name type="scientific">Pluteus cervinus</name>
    <dbReference type="NCBI Taxonomy" id="181527"/>
    <lineage>
        <taxon>Eukaryota</taxon>
        <taxon>Fungi</taxon>
        <taxon>Dikarya</taxon>
        <taxon>Basidiomycota</taxon>
        <taxon>Agaricomycotina</taxon>
        <taxon>Agaricomycetes</taxon>
        <taxon>Agaricomycetidae</taxon>
        <taxon>Agaricales</taxon>
        <taxon>Pluteineae</taxon>
        <taxon>Pluteaceae</taxon>
        <taxon>Pluteus</taxon>
    </lineage>
</organism>
<evidence type="ECO:0000313" key="1">
    <source>
        <dbReference type="EMBL" id="TFK74531.1"/>
    </source>
</evidence>
<gene>
    <name evidence="1" type="ORF">BDN72DRAFT_833012</name>
</gene>
<evidence type="ECO:0000313" key="2">
    <source>
        <dbReference type="Proteomes" id="UP000308600"/>
    </source>
</evidence>
<protein>
    <submittedName>
        <fullName evidence="1">Uncharacterized protein</fullName>
    </submittedName>
</protein>
<reference evidence="1 2" key="1">
    <citation type="journal article" date="2019" name="Nat. Ecol. Evol.">
        <title>Megaphylogeny resolves global patterns of mushroom evolution.</title>
        <authorList>
            <person name="Varga T."/>
            <person name="Krizsan K."/>
            <person name="Foldi C."/>
            <person name="Dima B."/>
            <person name="Sanchez-Garcia M."/>
            <person name="Sanchez-Ramirez S."/>
            <person name="Szollosi G.J."/>
            <person name="Szarkandi J.G."/>
            <person name="Papp V."/>
            <person name="Albert L."/>
            <person name="Andreopoulos W."/>
            <person name="Angelini C."/>
            <person name="Antonin V."/>
            <person name="Barry K.W."/>
            <person name="Bougher N.L."/>
            <person name="Buchanan P."/>
            <person name="Buyck B."/>
            <person name="Bense V."/>
            <person name="Catcheside P."/>
            <person name="Chovatia M."/>
            <person name="Cooper J."/>
            <person name="Damon W."/>
            <person name="Desjardin D."/>
            <person name="Finy P."/>
            <person name="Geml J."/>
            <person name="Haridas S."/>
            <person name="Hughes K."/>
            <person name="Justo A."/>
            <person name="Karasinski D."/>
            <person name="Kautmanova I."/>
            <person name="Kiss B."/>
            <person name="Kocsube S."/>
            <person name="Kotiranta H."/>
            <person name="LaButti K.M."/>
            <person name="Lechner B.E."/>
            <person name="Liimatainen K."/>
            <person name="Lipzen A."/>
            <person name="Lukacs Z."/>
            <person name="Mihaltcheva S."/>
            <person name="Morgado L.N."/>
            <person name="Niskanen T."/>
            <person name="Noordeloos M.E."/>
            <person name="Ohm R.A."/>
            <person name="Ortiz-Santana B."/>
            <person name="Ovrebo C."/>
            <person name="Racz N."/>
            <person name="Riley R."/>
            <person name="Savchenko A."/>
            <person name="Shiryaev A."/>
            <person name="Soop K."/>
            <person name="Spirin V."/>
            <person name="Szebenyi C."/>
            <person name="Tomsovsky M."/>
            <person name="Tulloss R.E."/>
            <person name="Uehling J."/>
            <person name="Grigoriev I.V."/>
            <person name="Vagvolgyi C."/>
            <person name="Papp T."/>
            <person name="Martin F.M."/>
            <person name="Miettinen O."/>
            <person name="Hibbett D.S."/>
            <person name="Nagy L.G."/>
        </authorList>
    </citation>
    <scope>NUCLEOTIDE SEQUENCE [LARGE SCALE GENOMIC DNA]</scope>
    <source>
        <strain evidence="1 2">NL-1719</strain>
    </source>
</reference>
<dbReference type="Proteomes" id="UP000308600">
    <property type="component" value="Unassembled WGS sequence"/>
</dbReference>
<name>A0ACD3B9D7_9AGAR</name>
<proteinExistence type="predicted"/>
<sequence>MEEIAEFVNRPEGEIYRGMARIFERVSKDVEGEAETLMSFVSAGRLKGGERA</sequence>